<evidence type="ECO:0000256" key="7">
    <source>
        <dbReference type="ARBA" id="ARBA00022989"/>
    </source>
</evidence>
<evidence type="ECO:0000256" key="9">
    <source>
        <dbReference type="ARBA" id="ARBA00023180"/>
    </source>
</evidence>
<reference evidence="13 14" key="1">
    <citation type="journal article" date="2021" name="Elife">
        <title>Chloroplast acquisition without the gene transfer in kleptoplastic sea slugs, Plakobranchus ocellatus.</title>
        <authorList>
            <person name="Maeda T."/>
            <person name="Takahashi S."/>
            <person name="Yoshida T."/>
            <person name="Shimamura S."/>
            <person name="Takaki Y."/>
            <person name="Nagai Y."/>
            <person name="Toyoda A."/>
            <person name="Suzuki Y."/>
            <person name="Arimoto A."/>
            <person name="Ishii H."/>
            <person name="Satoh N."/>
            <person name="Nishiyama T."/>
            <person name="Hasebe M."/>
            <person name="Maruyama T."/>
            <person name="Minagawa J."/>
            <person name="Obokata J."/>
            <person name="Shigenobu S."/>
        </authorList>
    </citation>
    <scope>NUCLEOTIDE SEQUENCE [LARGE SCALE GENOMIC DNA]</scope>
</reference>
<dbReference type="Pfam" id="PF05450">
    <property type="entry name" value="Nicastrin"/>
    <property type="match status" value="1"/>
</dbReference>
<dbReference type="GO" id="GO:0005886">
    <property type="term" value="C:plasma membrane"/>
    <property type="evidence" value="ECO:0007669"/>
    <property type="project" value="UniProtKB-ARBA"/>
</dbReference>
<dbReference type="GO" id="GO:0007220">
    <property type="term" value="P:Notch receptor processing"/>
    <property type="evidence" value="ECO:0007669"/>
    <property type="project" value="TreeGrafter"/>
</dbReference>
<dbReference type="Proteomes" id="UP000735302">
    <property type="component" value="Unassembled WGS sequence"/>
</dbReference>
<evidence type="ECO:0000256" key="11">
    <source>
        <dbReference type="SAM" id="SignalP"/>
    </source>
</evidence>
<evidence type="ECO:0000256" key="2">
    <source>
        <dbReference type="ARBA" id="ARBA00007717"/>
    </source>
</evidence>
<evidence type="ECO:0000256" key="1">
    <source>
        <dbReference type="ARBA" id="ARBA00004479"/>
    </source>
</evidence>
<dbReference type="GO" id="GO:0007219">
    <property type="term" value="P:Notch signaling pathway"/>
    <property type="evidence" value="ECO:0007669"/>
    <property type="project" value="UniProtKB-KW"/>
</dbReference>
<name>A0AAV3ZCA2_9GAST</name>
<dbReference type="Gene3D" id="3.40.630.10">
    <property type="entry name" value="Zn peptidases"/>
    <property type="match status" value="1"/>
</dbReference>
<comment type="caution">
    <text evidence="13">The sequence shown here is derived from an EMBL/GenBank/DDBJ whole genome shotgun (WGS) entry which is preliminary data.</text>
</comment>
<comment type="similarity">
    <text evidence="2">Belongs to the nicastrin family.</text>
</comment>
<feature type="signal peptide" evidence="11">
    <location>
        <begin position="1"/>
        <end position="25"/>
    </location>
</feature>
<evidence type="ECO:0000256" key="5">
    <source>
        <dbReference type="ARBA" id="ARBA00022729"/>
    </source>
</evidence>
<dbReference type="PANTHER" id="PTHR21092">
    <property type="entry name" value="NICASTRIN"/>
    <property type="match status" value="1"/>
</dbReference>
<dbReference type="InterPro" id="IPR008710">
    <property type="entry name" value="Nicastrin"/>
</dbReference>
<evidence type="ECO:0000256" key="8">
    <source>
        <dbReference type="ARBA" id="ARBA00023136"/>
    </source>
</evidence>
<dbReference type="GO" id="GO:0016485">
    <property type="term" value="P:protein processing"/>
    <property type="evidence" value="ECO:0007669"/>
    <property type="project" value="InterPro"/>
</dbReference>
<evidence type="ECO:0000256" key="10">
    <source>
        <dbReference type="SAM" id="Phobius"/>
    </source>
</evidence>
<proteinExistence type="inferred from homology"/>
<evidence type="ECO:0000313" key="13">
    <source>
        <dbReference type="EMBL" id="GFN93540.1"/>
    </source>
</evidence>
<evidence type="ECO:0000256" key="3">
    <source>
        <dbReference type="ARBA" id="ARBA00015303"/>
    </source>
</evidence>
<keyword evidence="7 10" id="KW-1133">Transmembrane helix</keyword>
<gene>
    <name evidence="13" type="ORF">PoB_002004600</name>
</gene>
<accession>A0AAV3ZCA2</accession>
<dbReference type="SUPFAM" id="SSF53187">
    <property type="entry name" value="Zn-dependent exopeptidases"/>
    <property type="match status" value="1"/>
</dbReference>
<dbReference type="AlphaFoldDB" id="A0AAV3ZCA2"/>
<keyword evidence="9" id="KW-0325">Glycoprotein</keyword>
<evidence type="ECO:0000256" key="6">
    <source>
        <dbReference type="ARBA" id="ARBA00022976"/>
    </source>
</evidence>
<evidence type="ECO:0000313" key="14">
    <source>
        <dbReference type="Proteomes" id="UP000735302"/>
    </source>
</evidence>
<keyword evidence="8 10" id="KW-0472">Membrane</keyword>
<keyword evidence="5 11" id="KW-0732">Signal</keyword>
<evidence type="ECO:0000259" key="12">
    <source>
        <dbReference type="Pfam" id="PF18266"/>
    </source>
</evidence>
<dbReference type="PANTHER" id="PTHR21092:SF0">
    <property type="entry name" value="NICASTRIN"/>
    <property type="match status" value="1"/>
</dbReference>
<feature type="domain" description="Nicastrin small lobe" evidence="12">
    <location>
        <begin position="41"/>
        <end position="220"/>
    </location>
</feature>
<dbReference type="Pfam" id="PF18266">
    <property type="entry name" value="Ncstrn_small"/>
    <property type="match status" value="1"/>
</dbReference>
<keyword evidence="6" id="KW-0914">Notch signaling pathway</keyword>
<protein>
    <recommendedName>
        <fullName evidence="3">Nicastrin</fullName>
    </recommendedName>
</protein>
<feature type="transmembrane region" description="Helical" evidence="10">
    <location>
        <begin position="686"/>
        <end position="706"/>
    </location>
</feature>
<comment type="subcellular location">
    <subcellularLocation>
        <location evidence="1">Membrane</location>
        <topology evidence="1">Single-pass type I membrane protein</topology>
    </subcellularLocation>
</comment>
<dbReference type="EMBL" id="BLXT01002354">
    <property type="protein sequence ID" value="GFN93540.1"/>
    <property type="molecule type" value="Genomic_DNA"/>
</dbReference>
<organism evidence="13 14">
    <name type="scientific">Plakobranchus ocellatus</name>
    <dbReference type="NCBI Taxonomy" id="259542"/>
    <lineage>
        <taxon>Eukaryota</taxon>
        <taxon>Metazoa</taxon>
        <taxon>Spiralia</taxon>
        <taxon>Lophotrochozoa</taxon>
        <taxon>Mollusca</taxon>
        <taxon>Gastropoda</taxon>
        <taxon>Heterobranchia</taxon>
        <taxon>Euthyneura</taxon>
        <taxon>Panpulmonata</taxon>
        <taxon>Sacoglossa</taxon>
        <taxon>Placobranchoidea</taxon>
        <taxon>Plakobranchidae</taxon>
        <taxon>Plakobranchus</taxon>
    </lineage>
</organism>
<dbReference type="InterPro" id="IPR041084">
    <property type="entry name" value="Ncstrn_small"/>
</dbReference>
<evidence type="ECO:0000256" key="4">
    <source>
        <dbReference type="ARBA" id="ARBA00022692"/>
    </source>
</evidence>
<sequence length="729" mass="81155">MASCWSGSYQLTILILCLSWISVNSLRTRKKIYIDLETQNSCFRIMNATHQTGCTSSRRGNVGVLYYLRTAADYEWVTTKGPNAPYIVVMNSSDFMGLNIKELLKHRDRVNGIMFISLEENTTSLYPEIGFSAVDTCPNDRSGLYWNHKDFGSCKKTTWNTAGTGLLHQDIGIPVFSLTDPNDVHNVLHNCFFKFNMKEPMQPSTTYPLCAAEAMSFMVAAVDTVTCLRRSSRVSLSLSGGSTFCDPLGDVNNHVTMLNTPQNVTRLNDTVIVVGTRVDSTSLINYQYTAADTSAAGIVGLLAAMEALWKVKDTIRNTTGAKDIMFAFFQGESYDYIGSSSMVYSMQQGTFPQDLDKDEDALHLQRIRLQHIDQFVELNQVGYRDESSLWLHTDPHNHRIVTGKIEQMIDGLKQAAKPLDVSLQEADKTQPLPPASAQRFLLERGNVPVVVITDHQAEFTNKFYNSHLDMAELINATDYPPGLSDKEKYDYVTTQAEMLANLSTALARYLFKASTGLQPDKSMEKILTADSSTVTHLLYCFLISPNCEIFKETVSPQNAQTLEEAMLPFPFYVGVNSHETEVSALISLLSARFTGDIVNLDQSDCKQPNSDVRYTYTYVQGNVSADGKSRTGWCLKSLAQKTEALSPAFTIDGYDMMSGQYSTWTESRWITVSVRLFLVPSQQMQLLILCTGLVVLVLSLLLVYLVSSSADVVFSNYGTRSTTPATAAR</sequence>
<keyword evidence="14" id="KW-1185">Reference proteome</keyword>
<keyword evidence="4 10" id="KW-0812">Transmembrane</keyword>
<feature type="chain" id="PRO_5043842397" description="Nicastrin" evidence="11">
    <location>
        <begin position="26"/>
        <end position="729"/>
    </location>
</feature>